<dbReference type="InterPro" id="IPR032466">
    <property type="entry name" value="Metal_Hydrolase"/>
</dbReference>
<dbReference type="RefSeq" id="WP_200354041.1">
    <property type="nucleotide sequence ID" value="NZ_JAENIL010000004.1"/>
</dbReference>
<dbReference type="SUPFAM" id="SSF51556">
    <property type="entry name" value="Metallo-dependent hydrolases"/>
    <property type="match status" value="1"/>
</dbReference>
<dbReference type="InterPro" id="IPR006680">
    <property type="entry name" value="Amidohydro-rel"/>
</dbReference>
<evidence type="ECO:0000313" key="3">
    <source>
        <dbReference type="EMBL" id="MBK1875826.1"/>
    </source>
</evidence>
<evidence type="ECO:0000313" key="4">
    <source>
        <dbReference type="Proteomes" id="UP000617628"/>
    </source>
</evidence>
<dbReference type="GO" id="GO:0016787">
    <property type="term" value="F:hydrolase activity"/>
    <property type="evidence" value="ECO:0007669"/>
    <property type="project" value="InterPro"/>
</dbReference>
<gene>
    <name evidence="3" type="ORF">JIN87_03040</name>
</gene>
<dbReference type="Gene3D" id="3.20.20.140">
    <property type="entry name" value="Metal-dependent hydrolases"/>
    <property type="match status" value="1"/>
</dbReference>
<comment type="similarity">
    <text evidence="1">Belongs to the metallo-dependent hydrolases superfamily.</text>
</comment>
<name>A0A934VJP1_9BACT</name>
<evidence type="ECO:0000256" key="1">
    <source>
        <dbReference type="ARBA" id="ARBA00038310"/>
    </source>
</evidence>
<dbReference type="Proteomes" id="UP000617628">
    <property type="component" value="Unassembled WGS sequence"/>
</dbReference>
<reference evidence="3" key="1">
    <citation type="submission" date="2021-01" db="EMBL/GenBank/DDBJ databases">
        <title>Modified the classification status of verrucomicrobia.</title>
        <authorList>
            <person name="Feng X."/>
        </authorList>
    </citation>
    <scope>NUCLEOTIDE SEQUENCE</scope>
    <source>
        <strain evidence="3">KCTC 13126</strain>
    </source>
</reference>
<sequence>MIPIIDTHQHLVLSEKWPYSWADGLPFLKGNSYTLEDYTRETEGTGIEKTIFMETSPDGLHWLEETSHVATLCDDPDGRMMGAIVNCRPEEERFQEFLDTHAHAKQVGVRRILHVEDDSLSGSTLFRDNVRSLAARDLTFDLCFLARQLPLAYDLAKACPNVQFVLDHCGVPDIEGAGLDPWRADIRKLAELPNLACKISGVLAYCNPGNASLETVKPYVEHCLEAFGWDRVVWGGDWPVCTGNATLAEWVSVSREIVSSEDTANQEKLFNRNACSIYGVQS</sequence>
<dbReference type="PANTHER" id="PTHR43569:SF2">
    <property type="entry name" value="AMIDOHYDROLASE-RELATED DOMAIN-CONTAINING PROTEIN"/>
    <property type="match status" value="1"/>
</dbReference>
<comment type="caution">
    <text evidence="3">The sequence shown here is derived from an EMBL/GenBank/DDBJ whole genome shotgun (WGS) entry which is preliminary data.</text>
</comment>
<protein>
    <submittedName>
        <fullName evidence="3">Amidohydrolase</fullName>
    </submittedName>
</protein>
<evidence type="ECO:0000259" key="2">
    <source>
        <dbReference type="Pfam" id="PF04909"/>
    </source>
</evidence>
<dbReference type="EMBL" id="JAENIL010000004">
    <property type="protein sequence ID" value="MBK1875826.1"/>
    <property type="molecule type" value="Genomic_DNA"/>
</dbReference>
<dbReference type="AlphaFoldDB" id="A0A934VJP1"/>
<keyword evidence="4" id="KW-1185">Reference proteome</keyword>
<proteinExistence type="inferred from homology"/>
<accession>A0A934VJP1</accession>
<dbReference type="Pfam" id="PF04909">
    <property type="entry name" value="Amidohydro_2"/>
    <property type="match status" value="1"/>
</dbReference>
<dbReference type="InterPro" id="IPR052350">
    <property type="entry name" value="Metallo-dep_Lactonases"/>
</dbReference>
<organism evidence="3 4">
    <name type="scientific">Pelagicoccus mobilis</name>
    <dbReference type="NCBI Taxonomy" id="415221"/>
    <lineage>
        <taxon>Bacteria</taxon>
        <taxon>Pseudomonadati</taxon>
        <taxon>Verrucomicrobiota</taxon>
        <taxon>Opitutia</taxon>
        <taxon>Puniceicoccales</taxon>
        <taxon>Pelagicoccaceae</taxon>
        <taxon>Pelagicoccus</taxon>
    </lineage>
</organism>
<feature type="domain" description="Amidohydrolase-related" evidence="2">
    <location>
        <begin position="5"/>
        <end position="279"/>
    </location>
</feature>
<dbReference type="PANTHER" id="PTHR43569">
    <property type="entry name" value="AMIDOHYDROLASE"/>
    <property type="match status" value="1"/>
</dbReference>